<evidence type="ECO:0000313" key="7">
    <source>
        <dbReference type="EMBL" id="KKS54379.1"/>
    </source>
</evidence>
<keyword evidence="2" id="KW-0547">Nucleotide-binding</keyword>
<comment type="caution">
    <text evidence="7">The sequence shown here is derived from an EMBL/GenBank/DDBJ whole genome shotgun (WGS) entry which is preliminary data.</text>
</comment>
<dbReference type="InterPro" id="IPR033911">
    <property type="entry name" value="MetRS_core"/>
</dbReference>
<accession>A0A0G1A0E9</accession>
<evidence type="ECO:0000256" key="4">
    <source>
        <dbReference type="ARBA" id="ARBA00022917"/>
    </source>
</evidence>
<gene>
    <name evidence="7" type="ORF">UV20_C0034G0007</name>
</gene>
<reference evidence="7 8" key="1">
    <citation type="journal article" date="2015" name="Nature">
        <title>rRNA introns, odd ribosomes, and small enigmatic genomes across a large radiation of phyla.</title>
        <authorList>
            <person name="Brown C.T."/>
            <person name="Hug L.A."/>
            <person name="Thomas B.C."/>
            <person name="Sharon I."/>
            <person name="Castelle C.J."/>
            <person name="Singh A."/>
            <person name="Wilkins M.J."/>
            <person name="Williams K.H."/>
            <person name="Banfield J.F."/>
        </authorList>
    </citation>
    <scope>NUCLEOTIDE SEQUENCE [LARGE SCALE GENOMIC DNA]</scope>
</reference>
<dbReference type="AlphaFoldDB" id="A0A0G1A0E9"/>
<dbReference type="Gene3D" id="3.40.50.620">
    <property type="entry name" value="HUPs"/>
    <property type="match status" value="1"/>
</dbReference>
<dbReference type="SUPFAM" id="SSF52374">
    <property type="entry name" value="Nucleotidylyl transferase"/>
    <property type="match status" value="1"/>
</dbReference>
<dbReference type="Proteomes" id="UP000034837">
    <property type="component" value="Unassembled WGS sequence"/>
</dbReference>
<evidence type="ECO:0000256" key="2">
    <source>
        <dbReference type="ARBA" id="ARBA00022741"/>
    </source>
</evidence>
<dbReference type="InterPro" id="IPR015413">
    <property type="entry name" value="Methionyl/Leucyl_tRNA_Synth"/>
</dbReference>
<evidence type="ECO:0000313" key="8">
    <source>
        <dbReference type="Proteomes" id="UP000034837"/>
    </source>
</evidence>
<name>A0A0G1A0E9_9BACT</name>
<dbReference type="EMBL" id="LCDO01000034">
    <property type="protein sequence ID" value="KKS54379.1"/>
    <property type="molecule type" value="Genomic_DNA"/>
</dbReference>
<dbReference type="GO" id="GO:0006431">
    <property type="term" value="P:methionyl-tRNA aminoacylation"/>
    <property type="evidence" value="ECO:0007669"/>
    <property type="project" value="InterPro"/>
</dbReference>
<dbReference type="GO" id="GO:0004825">
    <property type="term" value="F:methionine-tRNA ligase activity"/>
    <property type="evidence" value="ECO:0007669"/>
    <property type="project" value="InterPro"/>
</dbReference>
<proteinExistence type="predicted"/>
<dbReference type="InterPro" id="IPR023457">
    <property type="entry name" value="Met-tRNA_synth_2"/>
</dbReference>
<dbReference type="PANTHER" id="PTHR43326:SF1">
    <property type="entry name" value="METHIONINE--TRNA LIGASE, MITOCHONDRIAL"/>
    <property type="match status" value="1"/>
</dbReference>
<dbReference type="GO" id="GO:0005524">
    <property type="term" value="F:ATP binding"/>
    <property type="evidence" value="ECO:0007669"/>
    <property type="project" value="UniProtKB-KW"/>
</dbReference>
<dbReference type="PANTHER" id="PTHR43326">
    <property type="entry name" value="METHIONYL-TRNA SYNTHETASE"/>
    <property type="match status" value="1"/>
</dbReference>
<dbReference type="PRINTS" id="PR01041">
    <property type="entry name" value="TRNASYNTHMET"/>
</dbReference>
<feature type="non-terminal residue" evidence="7">
    <location>
        <position position="157"/>
    </location>
</feature>
<evidence type="ECO:0000259" key="6">
    <source>
        <dbReference type="Pfam" id="PF09334"/>
    </source>
</evidence>
<dbReference type="Pfam" id="PF09334">
    <property type="entry name" value="tRNA-synt_1g"/>
    <property type="match status" value="1"/>
</dbReference>
<evidence type="ECO:0000256" key="5">
    <source>
        <dbReference type="ARBA" id="ARBA00023146"/>
    </source>
</evidence>
<dbReference type="InterPro" id="IPR014729">
    <property type="entry name" value="Rossmann-like_a/b/a_fold"/>
</dbReference>
<keyword evidence="1" id="KW-0436">Ligase</keyword>
<evidence type="ECO:0000256" key="3">
    <source>
        <dbReference type="ARBA" id="ARBA00022840"/>
    </source>
</evidence>
<keyword evidence="3" id="KW-0067">ATP-binding</keyword>
<keyword evidence="5 7" id="KW-0030">Aminoacyl-tRNA synthetase</keyword>
<keyword evidence="4" id="KW-0648">Protein biosynthesis</keyword>
<sequence>MSFLKDGLFDISISRSNERAKNWGVPVPNDPLQRIYVWFDALNIYQSGIGFGWNEKTYQKWWPADVHVIGKGINRFHTIYWPAFLLSAKLSLPKCVLIHGYLTVDGKKISKSDPSTVIDPFPIIEKYGADAVRYYLLAKVSPFGDGDFSENKLKEVY</sequence>
<organism evidence="7 8">
    <name type="scientific">Candidatus Magasanikbacteria bacterium GW2011_GWA2_42_32</name>
    <dbReference type="NCBI Taxonomy" id="1619039"/>
    <lineage>
        <taxon>Bacteria</taxon>
        <taxon>Candidatus Magasanikiibacteriota</taxon>
    </lineage>
</organism>
<feature type="domain" description="Methionyl/Leucyl tRNA synthetase" evidence="6">
    <location>
        <begin position="2"/>
        <end position="155"/>
    </location>
</feature>
<protein>
    <submittedName>
        <fullName evidence="7">Methionyl-tRNA synthetase</fullName>
    </submittedName>
</protein>
<evidence type="ECO:0000256" key="1">
    <source>
        <dbReference type="ARBA" id="ARBA00022598"/>
    </source>
</evidence>